<dbReference type="InterPro" id="IPR045854">
    <property type="entry name" value="NO2/SO3_Rdtase_4Fe4S_sf"/>
</dbReference>
<keyword evidence="1" id="KW-0004">4Fe-4S</keyword>
<gene>
    <name evidence="9" type="ORF">ANME2D_03014</name>
</gene>
<keyword evidence="4 9" id="KW-0560">Oxidoreductase</keyword>
<dbReference type="PANTHER" id="PTHR32439:SF9">
    <property type="entry name" value="BLR3264 PROTEIN"/>
    <property type="match status" value="1"/>
</dbReference>
<comment type="caution">
    <text evidence="9">The sequence shown here is derived from an EMBL/GenBank/DDBJ whole genome shotgun (WGS) entry which is preliminary data.</text>
</comment>
<dbReference type="GO" id="GO:0020037">
    <property type="term" value="F:heme binding"/>
    <property type="evidence" value="ECO:0007669"/>
    <property type="project" value="InterPro"/>
</dbReference>
<keyword evidence="5" id="KW-0408">Iron</keyword>
<name>A0A062V6I5_9EURY</name>
<dbReference type="GO" id="GO:0046872">
    <property type="term" value="F:metal ion binding"/>
    <property type="evidence" value="ECO:0007669"/>
    <property type="project" value="UniProtKB-KW"/>
</dbReference>
<dbReference type="GO" id="GO:0048307">
    <property type="term" value="F:ferredoxin-nitrite reductase activity"/>
    <property type="evidence" value="ECO:0007669"/>
    <property type="project" value="UniProtKB-EC"/>
</dbReference>
<dbReference type="SUPFAM" id="SSF56014">
    <property type="entry name" value="Nitrite and sulphite reductase 4Fe-4S domain-like"/>
    <property type="match status" value="2"/>
</dbReference>
<dbReference type="InterPro" id="IPR051329">
    <property type="entry name" value="NIR_SIR_4Fe-4S"/>
</dbReference>
<dbReference type="InterPro" id="IPR005117">
    <property type="entry name" value="NiRdtase/SiRdtase_haem-b_fer"/>
</dbReference>
<keyword evidence="10" id="KW-1185">Reference proteome</keyword>
<evidence type="ECO:0000313" key="9">
    <source>
        <dbReference type="EMBL" id="KCZ70985.1"/>
    </source>
</evidence>
<protein>
    <submittedName>
        <fullName evidence="9">Nitrite and sulphite reductase 4Fe-4S region</fullName>
        <ecNumber evidence="9">1.7.7.1</ecNumber>
    </submittedName>
</protein>
<dbReference type="InterPro" id="IPR006067">
    <property type="entry name" value="NO2/SO3_Rdtase_4Fe4S_dom"/>
</dbReference>
<organism evidence="9 10">
    <name type="scientific">Candidatus Methanoperedens nitratireducens</name>
    <dbReference type="NCBI Taxonomy" id="1392998"/>
    <lineage>
        <taxon>Archaea</taxon>
        <taxon>Methanobacteriati</taxon>
        <taxon>Methanobacteriota</taxon>
        <taxon>Stenosarchaea group</taxon>
        <taxon>Methanomicrobia</taxon>
        <taxon>Methanosarcinales</taxon>
        <taxon>ANME-2 cluster</taxon>
        <taxon>Candidatus Methanoperedentaceae</taxon>
        <taxon>Candidatus Methanoperedens</taxon>
    </lineage>
</organism>
<evidence type="ECO:0000256" key="3">
    <source>
        <dbReference type="ARBA" id="ARBA00022723"/>
    </source>
</evidence>
<dbReference type="EC" id="1.7.7.1" evidence="9"/>
<dbReference type="OrthoDB" id="15347at2157"/>
<dbReference type="SUPFAM" id="SSF55124">
    <property type="entry name" value="Nitrite/Sulfite reductase N-terminal domain-like"/>
    <property type="match status" value="2"/>
</dbReference>
<evidence type="ECO:0000256" key="2">
    <source>
        <dbReference type="ARBA" id="ARBA00022617"/>
    </source>
</evidence>
<dbReference type="Pfam" id="PF03460">
    <property type="entry name" value="NIR_SIR_ferr"/>
    <property type="match status" value="2"/>
</dbReference>
<sequence length="480" mass="52883">MDITLDLGDISKFVGRYSLGKDNGMGSLHFLRIKIPAGRISAGNLFEIANISREYGRGYAEITDRQDIHLHWIDGDKALEVFERLYKLGYTTDMCGQGFPGACYGDVRNIVSCPLGGKVNDFDASEYAVKLTSFFSGNPEYNDLPKKFKIGITACGSDCVRLGVNDLALIGIEKEGERGFVPLIGGGVGLTRPGPMLARNMAVFVPASRLFDFVKAVVGIHRDHTSRESKAMARFKNLVAAWGVDKVRKVVEDKIGELEDFTEPLNLGGDVHNGSGRQRDGRHYFTLPLVGGVLDADKLDRIAELSEMHGGGEIRLTPTQNVTFVDVEDVNALRSGLEKHFGLYDSEAFYNSIGCTSRFCGRTNDTHAKDMLGEFLGVLDKHGIKEDVRIHISGCINACGCHQVAHFGLVGKQIRRSNEIVQVYDLYTGGDSRKLKMAELYRDSLMPEEATGLFDEIMSRYRSSGKSLDEFLEVLNGVKA</sequence>
<evidence type="ECO:0000256" key="4">
    <source>
        <dbReference type="ARBA" id="ARBA00023002"/>
    </source>
</evidence>
<evidence type="ECO:0000256" key="1">
    <source>
        <dbReference type="ARBA" id="ARBA00022485"/>
    </source>
</evidence>
<evidence type="ECO:0000259" key="8">
    <source>
        <dbReference type="Pfam" id="PF03460"/>
    </source>
</evidence>
<dbReference type="Gene3D" id="3.90.480.10">
    <property type="entry name" value="Sulfite Reductase Hemoprotein,Domain 2"/>
    <property type="match status" value="1"/>
</dbReference>
<evidence type="ECO:0000256" key="6">
    <source>
        <dbReference type="ARBA" id="ARBA00023014"/>
    </source>
</evidence>
<dbReference type="PANTHER" id="PTHR32439">
    <property type="entry name" value="FERREDOXIN--NITRITE REDUCTASE, CHLOROPLASTIC"/>
    <property type="match status" value="1"/>
</dbReference>
<feature type="domain" description="Nitrite/sulphite reductase 4Fe-4S" evidence="7">
    <location>
        <begin position="106"/>
        <end position="256"/>
    </location>
</feature>
<dbReference type="AlphaFoldDB" id="A0A062V6I5"/>
<accession>A0A062V6I5</accession>
<dbReference type="InterPro" id="IPR036136">
    <property type="entry name" value="Nit/Sulf_reduc_fer-like_dom_sf"/>
</dbReference>
<evidence type="ECO:0000259" key="7">
    <source>
        <dbReference type="Pfam" id="PF01077"/>
    </source>
</evidence>
<dbReference type="Pfam" id="PF01077">
    <property type="entry name" value="NIR_SIR"/>
    <property type="match status" value="1"/>
</dbReference>
<reference evidence="9 10" key="1">
    <citation type="journal article" date="2013" name="Nature">
        <title>Anaerobic oxidation of methane coupled to nitrate reduction in a novel archaeal lineage.</title>
        <authorList>
            <person name="Haroon M.F."/>
            <person name="Hu S."/>
            <person name="Shi Y."/>
            <person name="Imelfort M."/>
            <person name="Keller J."/>
            <person name="Hugenholtz P."/>
            <person name="Yuan Z."/>
            <person name="Tyson G.W."/>
        </authorList>
    </citation>
    <scope>NUCLEOTIDE SEQUENCE [LARGE SCALE GENOMIC DNA]</scope>
    <source>
        <strain evidence="9 10">ANME-2d</strain>
    </source>
</reference>
<proteinExistence type="predicted"/>
<keyword evidence="2" id="KW-0349">Heme</keyword>
<dbReference type="GO" id="GO:0051539">
    <property type="term" value="F:4 iron, 4 sulfur cluster binding"/>
    <property type="evidence" value="ECO:0007669"/>
    <property type="project" value="UniProtKB-KW"/>
</dbReference>
<evidence type="ECO:0000256" key="5">
    <source>
        <dbReference type="ARBA" id="ARBA00023004"/>
    </source>
</evidence>
<feature type="domain" description="Nitrite/Sulfite reductase ferredoxin-like" evidence="8">
    <location>
        <begin position="277"/>
        <end position="338"/>
    </location>
</feature>
<dbReference type="EMBL" id="JMIY01000007">
    <property type="protein sequence ID" value="KCZ70985.1"/>
    <property type="molecule type" value="Genomic_DNA"/>
</dbReference>
<feature type="domain" description="Nitrite/Sulfite reductase ferredoxin-like" evidence="8">
    <location>
        <begin position="27"/>
        <end position="86"/>
    </location>
</feature>
<dbReference type="Gene3D" id="3.30.413.10">
    <property type="entry name" value="Sulfite Reductase Hemoprotein, domain 1"/>
    <property type="match status" value="2"/>
</dbReference>
<dbReference type="RefSeq" id="WP_048093065.1">
    <property type="nucleotide sequence ID" value="NZ_JMIY01000007.1"/>
</dbReference>
<evidence type="ECO:0000313" key="10">
    <source>
        <dbReference type="Proteomes" id="UP000027153"/>
    </source>
</evidence>
<dbReference type="Proteomes" id="UP000027153">
    <property type="component" value="Unassembled WGS sequence"/>
</dbReference>
<keyword evidence="3" id="KW-0479">Metal-binding</keyword>
<keyword evidence="6" id="KW-0411">Iron-sulfur</keyword>